<keyword evidence="2" id="KW-1185">Reference proteome</keyword>
<reference evidence="2" key="1">
    <citation type="submission" date="2016-10" db="EMBL/GenBank/DDBJ databases">
        <authorList>
            <person name="Varghese N."/>
            <person name="Submissions S."/>
        </authorList>
    </citation>
    <scope>NUCLEOTIDE SEQUENCE [LARGE SCALE GENOMIC DNA]</scope>
    <source>
        <strain evidence="2">DSM 17038</strain>
    </source>
</reference>
<evidence type="ECO:0000313" key="2">
    <source>
        <dbReference type="Proteomes" id="UP000199337"/>
    </source>
</evidence>
<dbReference type="PANTHER" id="PTHR34047">
    <property type="entry name" value="NUCLEAR INTRON MATURASE 1, MITOCHONDRIAL-RELATED"/>
    <property type="match status" value="1"/>
</dbReference>
<dbReference type="STRING" id="341036.SAMN05660649_05170"/>
<name>A0A1I2ZYE9_9FIRM</name>
<evidence type="ECO:0008006" key="3">
    <source>
        <dbReference type="Google" id="ProtNLM"/>
    </source>
</evidence>
<dbReference type="Proteomes" id="UP000199337">
    <property type="component" value="Unassembled WGS sequence"/>
</dbReference>
<dbReference type="InterPro" id="IPR051083">
    <property type="entry name" value="GrpII_Intron_Splice-Mob/Def"/>
</dbReference>
<dbReference type="PANTHER" id="PTHR34047:SF8">
    <property type="entry name" value="PROTEIN YKFC"/>
    <property type="match status" value="1"/>
</dbReference>
<dbReference type="EMBL" id="FOOX01000046">
    <property type="protein sequence ID" value="SFH42863.1"/>
    <property type="molecule type" value="Genomic_DNA"/>
</dbReference>
<protein>
    <recommendedName>
        <fullName evidence="3">Reverse transcriptase (RNA-dependent DNA polymerase)</fullName>
    </recommendedName>
</protein>
<proteinExistence type="predicted"/>
<dbReference type="AlphaFoldDB" id="A0A1I2ZYE9"/>
<gene>
    <name evidence="1" type="ORF">SAMN05660649_05170</name>
</gene>
<accession>A0A1I2ZYE9</accession>
<evidence type="ECO:0000313" key="1">
    <source>
        <dbReference type="EMBL" id="SFH42863.1"/>
    </source>
</evidence>
<organism evidence="1 2">
    <name type="scientific">Desulfotruncus arcticus DSM 17038</name>
    <dbReference type="NCBI Taxonomy" id="1121424"/>
    <lineage>
        <taxon>Bacteria</taxon>
        <taxon>Bacillati</taxon>
        <taxon>Bacillota</taxon>
        <taxon>Clostridia</taxon>
        <taxon>Eubacteriales</taxon>
        <taxon>Desulfallaceae</taxon>
        <taxon>Desulfotruncus</taxon>
    </lineage>
</organism>
<sequence length="147" mass="16902">MNEAIKTHRKTGRLSPSEQCRPLLYQRYLYRLFYNRDLYIIAYNSVKSNDGAETSGADGTSLHGFCEEWITELIASMRDESYQPRPNRTTMIPKSNGKMRKLSFPNGKDKLVQEAVPIILECIYEPTFSNQGALKSTLFRNKYFSSG</sequence>